<feature type="domain" description="MurNAc-LAA" evidence="3">
    <location>
        <begin position="331"/>
        <end position="446"/>
    </location>
</feature>
<dbReference type="EMBL" id="JAERWL010000008">
    <property type="protein sequence ID" value="MBM9476802.1"/>
    <property type="molecule type" value="Genomic_DNA"/>
</dbReference>
<dbReference type="InterPro" id="IPR050695">
    <property type="entry name" value="N-acetylmuramoyl_amidase_3"/>
</dbReference>
<gene>
    <name evidence="4" type="ORF">JL107_10125</name>
</gene>
<keyword evidence="1" id="KW-0378">Hydrolase</keyword>
<dbReference type="InterPro" id="IPR002477">
    <property type="entry name" value="Peptidoglycan-bd-like"/>
</dbReference>
<dbReference type="Pfam" id="PF01471">
    <property type="entry name" value="PG_binding_1"/>
    <property type="match status" value="2"/>
</dbReference>
<dbReference type="GO" id="GO:0008745">
    <property type="term" value="F:N-acetylmuramoyl-L-alanine amidase activity"/>
    <property type="evidence" value="ECO:0007669"/>
    <property type="project" value="InterPro"/>
</dbReference>
<evidence type="ECO:0000313" key="5">
    <source>
        <dbReference type="Proteomes" id="UP000663801"/>
    </source>
</evidence>
<evidence type="ECO:0000313" key="4">
    <source>
        <dbReference type="EMBL" id="MBM9476802.1"/>
    </source>
</evidence>
<organism evidence="4 5">
    <name type="scientific">Nakamurella flavida</name>
    <dbReference type="NCBI Taxonomy" id="363630"/>
    <lineage>
        <taxon>Bacteria</taxon>
        <taxon>Bacillati</taxon>
        <taxon>Actinomycetota</taxon>
        <taxon>Actinomycetes</taxon>
        <taxon>Nakamurellales</taxon>
        <taxon>Nakamurellaceae</taxon>
        <taxon>Nakamurella</taxon>
    </lineage>
</organism>
<name>A0A938YNV7_9ACTN</name>
<keyword evidence="5" id="KW-1185">Reference proteome</keyword>
<dbReference type="AlphaFoldDB" id="A0A938YNV7"/>
<dbReference type="Gene3D" id="1.10.101.10">
    <property type="entry name" value="PGBD-like superfamily/PGBD"/>
    <property type="match status" value="2"/>
</dbReference>
<reference evidence="4" key="1">
    <citation type="submission" date="2021-01" db="EMBL/GenBank/DDBJ databases">
        <title>KCTC 19127 draft genome.</title>
        <authorList>
            <person name="An D."/>
        </authorList>
    </citation>
    <scope>NUCLEOTIDE SEQUENCE</scope>
    <source>
        <strain evidence="4">KCTC 19127</strain>
    </source>
</reference>
<dbReference type="InterPro" id="IPR036365">
    <property type="entry name" value="PGBD-like_sf"/>
</dbReference>
<accession>A0A938YNV7</accession>
<sequence>MSTVGTATSGGSSSRWRPERVTHRRPAGGCPIGALAVTVSGAPGDRPGRRCRAGDHDRHEPPGTIRRGRRGERVLLRRGDRGSAVAALRASLASLELLPPVRPAVDGTALSGAPRPAPGSTDGGAADAEVEFDEAVDGAVRSFQQRRGLIVDGIVGPVTTRALTDARWTLGDRVLAYALSAPMSGDDVTALQVRLAEMGYNTGRADGIFGALTDGSVRDFQRHRGLVDDGVFGAETYRELNWIGRMVTGGRPQYLREYQLLRQSGPRLQGKRIVLDPAHGGEDTGWEVDGVRAADLTYDIARRLEARMVATGMSVWLTRGPDDNPSIDDRARLANEVNADLLLSLHVDGSPSELANGLATFHFGTDSGSTSSMGETLAELVQRELVARTRFTDCRVHHRPWDILRLTRMPAIQVELGYLSNPRERKSLSTEHFRDVLTDGLLVAVKRLYLQGQDDPHTGTFTFSDLLAHEATVRDSA</sequence>
<dbReference type="GO" id="GO:0030288">
    <property type="term" value="C:outer membrane-bounded periplasmic space"/>
    <property type="evidence" value="ECO:0007669"/>
    <property type="project" value="TreeGrafter"/>
</dbReference>
<dbReference type="CDD" id="cd02696">
    <property type="entry name" value="MurNAc-LAA"/>
    <property type="match status" value="1"/>
</dbReference>
<feature type="compositionally biased region" description="Basic and acidic residues" evidence="2">
    <location>
        <begin position="46"/>
        <end position="61"/>
    </location>
</feature>
<evidence type="ECO:0000256" key="2">
    <source>
        <dbReference type="SAM" id="MobiDB-lite"/>
    </source>
</evidence>
<dbReference type="InterPro" id="IPR002508">
    <property type="entry name" value="MurNAc-LAA_cat"/>
</dbReference>
<evidence type="ECO:0000256" key="1">
    <source>
        <dbReference type="ARBA" id="ARBA00022801"/>
    </source>
</evidence>
<dbReference type="SUPFAM" id="SSF53187">
    <property type="entry name" value="Zn-dependent exopeptidases"/>
    <property type="match status" value="1"/>
</dbReference>
<evidence type="ECO:0000259" key="3">
    <source>
        <dbReference type="SMART" id="SM00646"/>
    </source>
</evidence>
<dbReference type="GO" id="GO:0009253">
    <property type="term" value="P:peptidoglycan catabolic process"/>
    <property type="evidence" value="ECO:0007669"/>
    <property type="project" value="InterPro"/>
</dbReference>
<dbReference type="PANTHER" id="PTHR30404">
    <property type="entry name" value="N-ACETYLMURAMOYL-L-ALANINE AMIDASE"/>
    <property type="match status" value="1"/>
</dbReference>
<dbReference type="InterPro" id="IPR036366">
    <property type="entry name" value="PGBDSf"/>
</dbReference>
<dbReference type="Proteomes" id="UP000663801">
    <property type="component" value="Unassembled WGS sequence"/>
</dbReference>
<protein>
    <submittedName>
        <fullName evidence="4">N-acetylmuramoyl-L-alanine amidase</fullName>
    </submittedName>
</protein>
<proteinExistence type="predicted"/>
<dbReference type="SMART" id="SM00646">
    <property type="entry name" value="Ami_3"/>
    <property type="match status" value="1"/>
</dbReference>
<dbReference type="Pfam" id="PF01520">
    <property type="entry name" value="Amidase_3"/>
    <property type="match status" value="1"/>
</dbReference>
<dbReference type="PANTHER" id="PTHR30404:SF0">
    <property type="entry name" value="N-ACETYLMURAMOYL-L-ALANINE AMIDASE AMIC"/>
    <property type="match status" value="1"/>
</dbReference>
<dbReference type="SUPFAM" id="SSF47090">
    <property type="entry name" value="PGBD-like"/>
    <property type="match status" value="2"/>
</dbReference>
<dbReference type="Gene3D" id="3.40.630.40">
    <property type="entry name" value="Zn-dependent exopeptidases"/>
    <property type="match status" value="1"/>
</dbReference>
<feature type="compositionally biased region" description="Low complexity" evidence="2">
    <location>
        <begin position="1"/>
        <end position="14"/>
    </location>
</feature>
<comment type="caution">
    <text evidence="4">The sequence shown here is derived from an EMBL/GenBank/DDBJ whole genome shotgun (WGS) entry which is preliminary data.</text>
</comment>
<feature type="region of interest" description="Disordered" evidence="2">
    <location>
        <begin position="1"/>
        <end position="71"/>
    </location>
</feature>